<feature type="transmembrane region" description="Helical" evidence="8">
    <location>
        <begin position="772"/>
        <end position="792"/>
    </location>
</feature>
<dbReference type="InterPro" id="IPR038766">
    <property type="entry name" value="Membrane_comp_ABC_pdt"/>
</dbReference>
<gene>
    <name evidence="10" type="ORF">CBW42_00710</name>
</gene>
<dbReference type="EMBL" id="NHOC01000001">
    <property type="protein sequence ID" value="OUM21781.1"/>
    <property type="molecule type" value="Genomic_DNA"/>
</dbReference>
<evidence type="ECO:0000313" key="10">
    <source>
        <dbReference type="EMBL" id="OUM21781.1"/>
    </source>
</evidence>
<dbReference type="Gene3D" id="1.10.287.1490">
    <property type="match status" value="1"/>
</dbReference>
<feature type="coiled-coil region" evidence="6">
    <location>
        <begin position="493"/>
        <end position="570"/>
    </location>
</feature>
<dbReference type="GO" id="GO:0005886">
    <property type="term" value="C:plasma membrane"/>
    <property type="evidence" value="ECO:0007669"/>
    <property type="project" value="UniProtKB-SubCell"/>
</dbReference>
<sequence length="1133" mass="124105">MRFMTKSLRKNIVREIRGTWKRFVSIALMAFLGAGFFAGINAASLDMQLSCDRYLDEQNCFDLEVLSTMGLTEDDVDAVQEVRGIRDAVGVYSENVLVSIRDGDEKVKLLSIPSGSGINALRVVDGEMAEQADECVVPQSLLDITGKQIGDTLTITETREKDEGSSFYHTELTITGVIESPLYIYGSSGTNERSTGAVADYMYVPQSNITEDYYTELYLTVDGAAKLDAFGDEYESLMEAEEVLVKAIADEREAARYDQLTGEANAEIDDAQAELDEEAADARKKLDDAQKELDDAQKELDDGRRELDVSRAKAEREFAAAQKKIDSAEQQLREGRLAFEQQSKAAQRQRATLVDKQKEVAAQLEELRKTRTETAQTIAELETQRTQLADAITQLKAGIEALTAQLEQAKAIREQMIAAGMDITELDAQIDQMEVRLNELAESCSGYELQLEQLDMGLAQAKDGLAQIDSGIQQAEDGLAQIKSGIQQIDDALAAGRAQLASAQAQLTAAKRQLANAKKEAYAQMNEAARKLVDGQAEIDDGKIELAAQKADFDREIADAQKEIDEAREKVGDINKPTWYVLTRDGNTGLSGFDQDSSNLKRIGFTFPLIFFLVAVLISLSSMTRMVEEQRGLIGTLGALGYSTGQIAAKYLLYAAAASISGAILGELVCFRVLPVIVWAIYDTFYTLPAFYTPIDPLYAAIGIIVCAGSIVAATAAACWKEVRQTPAHLMRPKAPNPGKRVLLERITPLWSRLTFSHKVTLRNLFRYKKRFIMTICGIAGCSMLVTAGLGLRDSIEQLLPLQYGQVMHYDLIAVAGDVAPDEFSKMADDMQTDNAVRDSIAVHAESVKLVADSGKSYELELFAPSDAGKFQQYISLIDTQSGETLSCGNDIMLTEQIAETLGVEAGDTVSVRREDGTKADIRVGAVVHNYLSHYAFLSAEGYAAAYGETPEDNAFLVHTAELDETETDAFVKKLNSDTRYTAVSSTADARSATDDRLGLINEVVIILVGAAAALAIVVLYNLSNINISERIRELATIKVLGFYDREVYQYNTRETVILTLLGTLIGLFGGRWLVSFILLTMEMRGIVIVPTVAPLSYAAAAVLTILFATIVNFSTYFSLKKINMVEALKSVE</sequence>
<feature type="transmembrane region" description="Helical" evidence="8">
    <location>
        <begin position="651"/>
        <end position="678"/>
    </location>
</feature>
<dbReference type="Pfam" id="PF02687">
    <property type="entry name" value="FtsX"/>
    <property type="match status" value="2"/>
</dbReference>
<protein>
    <recommendedName>
        <fullName evidence="9">ABC3 transporter permease C-terminal domain-containing protein</fullName>
    </recommendedName>
</protein>
<evidence type="ECO:0000256" key="2">
    <source>
        <dbReference type="ARBA" id="ARBA00022475"/>
    </source>
</evidence>
<dbReference type="PANTHER" id="PTHR30287:SF1">
    <property type="entry name" value="INNER MEMBRANE PROTEIN"/>
    <property type="match status" value="1"/>
</dbReference>
<evidence type="ECO:0000256" key="6">
    <source>
        <dbReference type="SAM" id="Coils"/>
    </source>
</evidence>
<keyword evidence="11" id="KW-1185">Reference proteome</keyword>
<name>A0A252F7N5_9FIRM</name>
<comment type="subcellular location">
    <subcellularLocation>
        <location evidence="1">Cell membrane</location>
        <topology evidence="1">Multi-pass membrane protein</topology>
    </subcellularLocation>
</comment>
<accession>A0A252F7N5</accession>
<feature type="region of interest" description="Disordered" evidence="7">
    <location>
        <begin position="288"/>
        <end position="308"/>
    </location>
</feature>
<evidence type="ECO:0000256" key="4">
    <source>
        <dbReference type="ARBA" id="ARBA00022989"/>
    </source>
</evidence>
<evidence type="ECO:0000256" key="7">
    <source>
        <dbReference type="SAM" id="MobiDB-lite"/>
    </source>
</evidence>
<keyword evidence="2" id="KW-1003">Cell membrane</keyword>
<feature type="transmembrane region" description="Helical" evidence="8">
    <location>
        <begin position="603"/>
        <end position="621"/>
    </location>
</feature>
<keyword evidence="3 8" id="KW-0812">Transmembrane</keyword>
<dbReference type="PANTHER" id="PTHR30287">
    <property type="entry name" value="MEMBRANE COMPONENT OF PREDICTED ABC SUPERFAMILY METABOLITE UPTAKE TRANSPORTER"/>
    <property type="match status" value="1"/>
</dbReference>
<evidence type="ECO:0000256" key="5">
    <source>
        <dbReference type="ARBA" id="ARBA00023136"/>
    </source>
</evidence>
<evidence type="ECO:0000256" key="1">
    <source>
        <dbReference type="ARBA" id="ARBA00004651"/>
    </source>
</evidence>
<evidence type="ECO:0000313" key="11">
    <source>
        <dbReference type="Proteomes" id="UP000194903"/>
    </source>
</evidence>
<dbReference type="SUPFAM" id="SSF57997">
    <property type="entry name" value="Tropomyosin"/>
    <property type="match status" value="1"/>
</dbReference>
<organism evidence="10 11">
    <name type="scientific">Butyricicoccus porcorum</name>
    <dbReference type="NCBI Taxonomy" id="1945634"/>
    <lineage>
        <taxon>Bacteria</taxon>
        <taxon>Bacillati</taxon>
        <taxon>Bacillota</taxon>
        <taxon>Clostridia</taxon>
        <taxon>Eubacteriales</taxon>
        <taxon>Butyricicoccaceae</taxon>
        <taxon>Butyricicoccus</taxon>
    </lineage>
</organism>
<feature type="domain" description="ABC3 transporter permease C-terminal" evidence="9">
    <location>
        <begin position="1007"/>
        <end position="1123"/>
    </location>
</feature>
<evidence type="ECO:0000259" key="9">
    <source>
        <dbReference type="Pfam" id="PF02687"/>
    </source>
</evidence>
<dbReference type="Proteomes" id="UP000194903">
    <property type="component" value="Unassembled WGS sequence"/>
</dbReference>
<evidence type="ECO:0000256" key="3">
    <source>
        <dbReference type="ARBA" id="ARBA00022692"/>
    </source>
</evidence>
<comment type="caution">
    <text evidence="10">The sequence shown here is derived from an EMBL/GenBank/DDBJ whole genome shotgun (WGS) entry which is preliminary data.</text>
</comment>
<keyword evidence="4 8" id="KW-1133">Transmembrane helix</keyword>
<dbReference type="CDD" id="cd06503">
    <property type="entry name" value="ATP-synt_Fo_b"/>
    <property type="match status" value="1"/>
</dbReference>
<dbReference type="InterPro" id="IPR003838">
    <property type="entry name" value="ABC3_permease_C"/>
</dbReference>
<feature type="transmembrane region" description="Helical" evidence="8">
    <location>
        <begin position="1098"/>
        <end position="1120"/>
    </location>
</feature>
<reference evidence="10 11" key="1">
    <citation type="submission" date="2017-05" db="EMBL/GenBank/DDBJ databases">
        <title>Butyricicoccus porcorum sp. nov. a butyrate-producing bacterium from the swine intestinal tract.</title>
        <authorList>
            <person name="Trachsel J."/>
            <person name="Humphrey S."/>
            <person name="Allen H.K."/>
        </authorList>
    </citation>
    <scope>NUCLEOTIDE SEQUENCE [LARGE SCALE GENOMIC DNA]</scope>
    <source>
        <strain evidence="10">BB10</strain>
    </source>
</reference>
<feature type="transmembrane region" description="Helical" evidence="8">
    <location>
        <begin position="1004"/>
        <end position="1023"/>
    </location>
</feature>
<dbReference type="OrthoDB" id="5137249at2"/>
<dbReference type="AlphaFoldDB" id="A0A252F7N5"/>
<keyword evidence="5 8" id="KW-0472">Membrane</keyword>
<keyword evidence="6" id="KW-0175">Coiled coil</keyword>
<proteinExistence type="predicted"/>
<feature type="transmembrane region" description="Helical" evidence="8">
    <location>
        <begin position="698"/>
        <end position="720"/>
    </location>
</feature>
<feature type="transmembrane region" description="Helical" evidence="8">
    <location>
        <begin position="1056"/>
        <end position="1078"/>
    </location>
</feature>
<evidence type="ECO:0000256" key="8">
    <source>
        <dbReference type="SAM" id="Phobius"/>
    </source>
</evidence>
<feature type="domain" description="ABC3 transporter permease C-terminal" evidence="9">
    <location>
        <begin position="606"/>
        <end position="715"/>
    </location>
</feature>